<evidence type="ECO:0000313" key="2">
    <source>
        <dbReference type="Proteomes" id="UP000198635"/>
    </source>
</evidence>
<organism evidence="1 2">
    <name type="scientific">Desulfomicrobium apsheronum</name>
    <dbReference type="NCBI Taxonomy" id="52560"/>
    <lineage>
        <taxon>Bacteria</taxon>
        <taxon>Pseudomonadati</taxon>
        <taxon>Thermodesulfobacteriota</taxon>
        <taxon>Desulfovibrionia</taxon>
        <taxon>Desulfovibrionales</taxon>
        <taxon>Desulfomicrobiaceae</taxon>
        <taxon>Desulfomicrobium</taxon>
    </lineage>
</organism>
<proteinExistence type="predicted"/>
<sequence>MIKANHEATEGFAKLICDRYGITLNQLHILPEQDVVNYVEDLIASGDAVVEPEFIEGPNGEEYRIIYRIIDKSMPKIEA</sequence>
<reference evidence="2" key="1">
    <citation type="submission" date="2016-10" db="EMBL/GenBank/DDBJ databases">
        <authorList>
            <person name="Varghese N."/>
            <person name="Submissions S."/>
        </authorList>
    </citation>
    <scope>NUCLEOTIDE SEQUENCE [LARGE SCALE GENOMIC DNA]</scope>
    <source>
        <strain evidence="2">DSM 5918</strain>
    </source>
</reference>
<dbReference type="EMBL" id="FORX01000005">
    <property type="protein sequence ID" value="SFJ69396.1"/>
    <property type="molecule type" value="Genomic_DNA"/>
</dbReference>
<evidence type="ECO:0000313" key="1">
    <source>
        <dbReference type="EMBL" id="SFJ69396.1"/>
    </source>
</evidence>
<dbReference type="STRING" id="52560.SAMN04488082_105204"/>
<keyword evidence="2" id="KW-1185">Reference proteome</keyword>
<gene>
    <name evidence="1" type="ORF">SAMN04488082_105204</name>
</gene>
<dbReference type="Proteomes" id="UP000198635">
    <property type="component" value="Unassembled WGS sequence"/>
</dbReference>
<protein>
    <submittedName>
        <fullName evidence="1">Uncharacterized protein</fullName>
    </submittedName>
</protein>
<name>A0A1I3TIE8_9BACT</name>
<accession>A0A1I3TIE8</accession>
<dbReference type="AlphaFoldDB" id="A0A1I3TIE8"/>